<accession>A0AAE0LH78</accession>
<dbReference type="PANTHER" id="PTHR33768:SF3">
    <property type="entry name" value="MIP11318P"/>
    <property type="match status" value="1"/>
</dbReference>
<evidence type="ECO:0000313" key="4">
    <source>
        <dbReference type="Proteomes" id="UP001190700"/>
    </source>
</evidence>
<dbReference type="AlphaFoldDB" id="A0AAE0LH78"/>
<feature type="region of interest" description="Disordered" evidence="2">
    <location>
        <begin position="113"/>
        <end position="143"/>
    </location>
</feature>
<feature type="region of interest" description="Disordered" evidence="2">
    <location>
        <begin position="59"/>
        <end position="78"/>
    </location>
</feature>
<dbReference type="Pfam" id="PF13879">
    <property type="entry name" value="Hmw_CFAP97"/>
    <property type="match status" value="1"/>
</dbReference>
<feature type="region of interest" description="Disordered" evidence="2">
    <location>
        <begin position="1"/>
        <end position="22"/>
    </location>
</feature>
<reference evidence="3 4" key="1">
    <citation type="journal article" date="2015" name="Genome Biol. Evol.">
        <title>Comparative Genomics of a Bacterivorous Green Alga Reveals Evolutionary Causalities and Consequences of Phago-Mixotrophic Mode of Nutrition.</title>
        <authorList>
            <person name="Burns J.A."/>
            <person name="Paasch A."/>
            <person name="Narechania A."/>
            <person name="Kim E."/>
        </authorList>
    </citation>
    <scope>NUCLEOTIDE SEQUENCE [LARGE SCALE GENOMIC DNA]</scope>
    <source>
        <strain evidence="3 4">PLY_AMNH</strain>
    </source>
</reference>
<dbReference type="EMBL" id="LGRX02001941">
    <property type="protein sequence ID" value="KAK3285153.1"/>
    <property type="molecule type" value="Genomic_DNA"/>
</dbReference>
<comment type="caution">
    <text evidence="3">The sequence shown here is derived from an EMBL/GenBank/DDBJ whole genome shotgun (WGS) entry which is preliminary data.</text>
</comment>
<protein>
    <submittedName>
        <fullName evidence="3">Uncharacterized protein</fullName>
    </submittedName>
</protein>
<feature type="compositionally biased region" description="Basic and acidic residues" evidence="2">
    <location>
        <begin position="59"/>
        <end position="68"/>
    </location>
</feature>
<organism evidence="3 4">
    <name type="scientific">Cymbomonas tetramitiformis</name>
    <dbReference type="NCBI Taxonomy" id="36881"/>
    <lineage>
        <taxon>Eukaryota</taxon>
        <taxon>Viridiplantae</taxon>
        <taxon>Chlorophyta</taxon>
        <taxon>Pyramimonadophyceae</taxon>
        <taxon>Pyramimonadales</taxon>
        <taxon>Pyramimonadaceae</taxon>
        <taxon>Cymbomonas</taxon>
    </lineage>
</organism>
<gene>
    <name evidence="3" type="ORF">CYMTET_7226</name>
</gene>
<sequence length="193" mass="22612">MRRKRVFNSANPQVPSGARWKDPVLDTTDLPLWQTRYRAFAMGLVEKKMQERQDAMMKKRIDKMKPTVDNKPPPSYEHMKYNLKKQQQEDDRLTEIERENGILLDKLSRIASRKEPDKAKALEKGAAPRSDMTMKDSNPARKAELQRIAEENQQLLKRIQDAQTSKSDYNKEALDEEFQKHEAYCKVGSKFQE</sequence>
<dbReference type="InterPro" id="IPR029488">
    <property type="entry name" value="Hmw/CFAP97"/>
</dbReference>
<feature type="compositionally biased region" description="Basic and acidic residues" evidence="2">
    <location>
        <begin position="113"/>
        <end position="123"/>
    </location>
</feature>
<evidence type="ECO:0000256" key="1">
    <source>
        <dbReference type="ARBA" id="ARBA00008315"/>
    </source>
</evidence>
<evidence type="ECO:0000313" key="3">
    <source>
        <dbReference type="EMBL" id="KAK3285153.1"/>
    </source>
</evidence>
<name>A0AAE0LH78_9CHLO</name>
<dbReference type="PANTHER" id="PTHR33768">
    <property type="entry name" value="MIP11318P"/>
    <property type="match status" value="1"/>
</dbReference>
<keyword evidence="4" id="KW-1185">Reference proteome</keyword>
<evidence type="ECO:0000256" key="2">
    <source>
        <dbReference type="SAM" id="MobiDB-lite"/>
    </source>
</evidence>
<dbReference type="InterPro" id="IPR038792">
    <property type="entry name" value="CFAP97D1/2"/>
</dbReference>
<comment type="similarity">
    <text evidence="1">Belongs to the CFAP97 family.</text>
</comment>
<dbReference type="Proteomes" id="UP001190700">
    <property type="component" value="Unassembled WGS sequence"/>
</dbReference>
<proteinExistence type="inferred from homology"/>
<feature type="compositionally biased region" description="Basic and acidic residues" evidence="2">
    <location>
        <begin position="132"/>
        <end position="143"/>
    </location>
</feature>